<keyword evidence="1 2" id="KW-0812">Transmembrane</keyword>
<dbReference type="AlphaFoldDB" id="A0A146KAJ2"/>
<feature type="transmembrane region" description="Helical" evidence="1">
    <location>
        <begin position="109"/>
        <end position="130"/>
    </location>
</feature>
<keyword evidence="1" id="KW-0472">Membrane</keyword>
<sequence length="137" mass="16051">PFADDLKLFLNAKMNDFVQAVQYSYAISLITSLIFRQIMPCIAETERPQPLVYVIYATNVITTILRSILCNQIFKTFDKFNILFTIILSIVCPILTIFQFITNPPWPDYVIGIIFIILVILHLGLLWYLFSRLRRMR</sequence>
<feature type="non-terminal residue" evidence="2">
    <location>
        <position position="1"/>
    </location>
</feature>
<name>A0A146KAJ2_9EUKA</name>
<feature type="transmembrane region" description="Helical" evidence="1">
    <location>
        <begin position="51"/>
        <end position="69"/>
    </location>
</feature>
<organism evidence="2">
    <name type="scientific">Trepomonas sp. PC1</name>
    <dbReference type="NCBI Taxonomy" id="1076344"/>
    <lineage>
        <taxon>Eukaryota</taxon>
        <taxon>Metamonada</taxon>
        <taxon>Diplomonadida</taxon>
        <taxon>Hexamitidae</taxon>
        <taxon>Hexamitinae</taxon>
        <taxon>Trepomonas</taxon>
    </lineage>
</organism>
<evidence type="ECO:0000313" key="2">
    <source>
        <dbReference type="EMBL" id="JAP92536.1"/>
    </source>
</evidence>
<accession>A0A146KAJ2</accession>
<feature type="transmembrane region" description="Helical" evidence="1">
    <location>
        <begin position="81"/>
        <end position="103"/>
    </location>
</feature>
<keyword evidence="1" id="KW-1133">Transmembrane helix</keyword>
<dbReference type="EMBL" id="GDID01004070">
    <property type="protein sequence ID" value="JAP92536.1"/>
    <property type="molecule type" value="Transcribed_RNA"/>
</dbReference>
<feature type="transmembrane region" description="Helical" evidence="1">
    <location>
        <begin position="20"/>
        <end position="39"/>
    </location>
</feature>
<reference evidence="2" key="1">
    <citation type="submission" date="2015-07" db="EMBL/GenBank/DDBJ databases">
        <title>Adaptation to a free-living lifestyle via gene acquisitions in the diplomonad Trepomonas sp. PC1.</title>
        <authorList>
            <person name="Xu F."/>
            <person name="Jerlstrom-Hultqvist J."/>
            <person name="Kolisko M."/>
            <person name="Simpson A.G.B."/>
            <person name="Roger A.J."/>
            <person name="Svard S.G."/>
            <person name="Andersson J.O."/>
        </authorList>
    </citation>
    <scope>NUCLEOTIDE SEQUENCE</scope>
    <source>
        <strain evidence="2">PC1</strain>
    </source>
</reference>
<gene>
    <name evidence="2" type="ORF">TPC1_15487</name>
</gene>
<evidence type="ECO:0000256" key="1">
    <source>
        <dbReference type="SAM" id="Phobius"/>
    </source>
</evidence>
<protein>
    <submittedName>
        <fullName evidence="2">Transmembrane domain-containing protein</fullName>
    </submittedName>
</protein>
<proteinExistence type="predicted"/>